<evidence type="ECO:0000313" key="2">
    <source>
        <dbReference type="Proteomes" id="UP000838412"/>
    </source>
</evidence>
<dbReference type="Proteomes" id="UP000838412">
    <property type="component" value="Chromosome 8"/>
</dbReference>
<name>A0A8K0ACN9_BRALA</name>
<proteinExistence type="predicted"/>
<dbReference type="EMBL" id="OV696693">
    <property type="protein sequence ID" value="CAH1272283.1"/>
    <property type="molecule type" value="Genomic_DNA"/>
</dbReference>
<sequence length="120" mass="13860">MQTNGRPAFFNWTNRSARHHQETILLHLVVDLFAAGEIRSSAERCKRYRNVHDSPALVNRGALKRNSFPRLCCSRDWSIHHREDSTISSPETNQYKPTCLDPGRKLKPRCWARDSCQASP</sequence>
<reference evidence="1" key="1">
    <citation type="submission" date="2022-01" db="EMBL/GenBank/DDBJ databases">
        <authorList>
            <person name="Braso-Vives M."/>
        </authorList>
    </citation>
    <scope>NUCLEOTIDE SEQUENCE</scope>
</reference>
<gene>
    <name evidence="1" type="primary">Hypp4817</name>
    <name evidence="1" type="ORF">BLAG_LOCUS23973</name>
</gene>
<keyword evidence="2" id="KW-1185">Reference proteome</keyword>
<organism evidence="1 2">
    <name type="scientific">Branchiostoma lanceolatum</name>
    <name type="common">Common lancelet</name>
    <name type="synonym">Amphioxus lanceolatum</name>
    <dbReference type="NCBI Taxonomy" id="7740"/>
    <lineage>
        <taxon>Eukaryota</taxon>
        <taxon>Metazoa</taxon>
        <taxon>Chordata</taxon>
        <taxon>Cephalochordata</taxon>
        <taxon>Leptocardii</taxon>
        <taxon>Amphioxiformes</taxon>
        <taxon>Branchiostomatidae</taxon>
        <taxon>Branchiostoma</taxon>
    </lineage>
</organism>
<accession>A0A8K0ACN9</accession>
<protein>
    <submittedName>
        <fullName evidence="1">Hypp4817 protein</fullName>
    </submittedName>
</protein>
<dbReference type="AlphaFoldDB" id="A0A8K0ACN9"/>
<evidence type="ECO:0000313" key="1">
    <source>
        <dbReference type="EMBL" id="CAH1272283.1"/>
    </source>
</evidence>